<name>A0ABP7F7I1_9ACTN</name>
<comment type="caution">
    <text evidence="6">Lacks conserved residue(s) required for the propagation of feature annotation.</text>
</comment>
<dbReference type="PROSITE" id="PS50895">
    <property type="entry name" value="SURF1"/>
    <property type="match status" value="1"/>
</dbReference>
<keyword evidence="5 6" id="KW-0472">Membrane</keyword>
<accession>A0ABP7F7I1</accession>
<dbReference type="EMBL" id="BAABDD010000003">
    <property type="protein sequence ID" value="GAA3731135.1"/>
    <property type="molecule type" value="Genomic_DNA"/>
</dbReference>
<comment type="subcellular location">
    <subcellularLocation>
        <location evidence="6">Cell membrane</location>
        <topology evidence="6">Multi-pass membrane protein</topology>
    </subcellularLocation>
    <subcellularLocation>
        <location evidence="1">Membrane</location>
    </subcellularLocation>
</comment>
<dbReference type="PROSITE" id="PS51257">
    <property type="entry name" value="PROKAR_LIPOPROTEIN"/>
    <property type="match status" value="1"/>
</dbReference>
<organism evidence="8 9">
    <name type="scientific">Salinactinospora qingdaonensis</name>
    <dbReference type="NCBI Taxonomy" id="702744"/>
    <lineage>
        <taxon>Bacteria</taxon>
        <taxon>Bacillati</taxon>
        <taxon>Actinomycetota</taxon>
        <taxon>Actinomycetes</taxon>
        <taxon>Streptosporangiales</taxon>
        <taxon>Nocardiopsidaceae</taxon>
        <taxon>Salinactinospora</taxon>
    </lineage>
</organism>
<dbReference type="CDD" id="cd06662">
    <property type="entry name" value="SURF1"/>
    <property type="match status" value="1"/>
</dbReference>
<dbReference type="PANTHER" id="PTHR23427">
    <property type="entry name" value="SURFEIT LOCUS PROTEIN"/>
    <property type="match status" value="1"/>
</dbReference>
<feature type="region of interest" description="Disordered" evidence="7">
    <location>
        <begin position="248"/>
        <end position="283"/>
    </location>
</feature>
<evidence type="ECO:0000256" key="3">
    <source>
        <dbReference type="ARBA" id="ARBA00022692"/>
    </source>
</evidence>
<keyword evidence="9" id="KW-1185">Reference proteome</keyword>
<keyword evidence="6" id="KW-1003">Cell membrane</keyword>
<dbReference type="Proteomes" id="UP001500908">
    <property type="component" value="Unassembled WGS sequence"/>
</dbReference>
<dbReference type="InterPro" id="IPR002994">
    <property type="entry name" value="Surf1/Shy1"/>
</dbReference>
<keyword evidence="4 6" id="KW-1133">Transmembrane helix</keyword>
<evidence type="ECO:0000256" key="2">
    <source>
        <dbReference type="ARBA" id="ARBA00007165"/>
    </source>
</evidence>
<dbReference type="InterPro" id="IPR045214">
    <property type="entry name" value="Surf1/Surf4"/>
</dbReference>
<evidence type="ECO:0000313" key="9">
    <source>
        <dbReference type="Proteomes" id="UP001500908"/>
    </source>
</evidence>
<evidence type="ECO:0000256" key="4">
    <source>
        <dbReference type="ARBA" id="ARBA00022989"/>
    </source>
</evidence>
<sequence>MRLSLLRPRWLAIHLAALLIVCGCATLGYWQFLRAQQPTLEQVTNQAQDLAAARDVTTVLHPGEYIPASLENQAITATGRYDTEAQLLVPARHDGERGYYVIVPLVTAADTAITVNRGFIDEATAAQGPPPAGEGRITVRGWLLSPQEEGAEGYSAMSVPDGQAARIAPALLVNEWPYQLYAGYLNLADQNIPPSAAARAALQPVDPPEPPTEIDWDWGNVSYAAQWWVFGGAAIVFWVSLVRRELRSGEPAHEEGEHAGGDGESSPSCAPQVQRFGASADSD</sequence>
<proteinExistence type="inferred from homology"/>
<evidence type="ECO:0000256" key="5">
    <source>
        <dbReference type="ARBA" id="ARBA00023136"/>
    </source>
</evidence>
<evidence type="ECO:0000256" key="1">
    <source>
        <dbReference type="ARBA" id="ARBA00004370"/>
    </source>
</evidence>
<gene>
    <name evidence="8" type="ORF">GCM10022402_09770</name>
</gene>
<comment type="caution">
    <text evidence="8">The sequence shown here is derived from an EMBL/GenBank/DDBJ whole genome shotgun (WGS) entry which is preliminary data.</text>
</comment>
<evidence type="ECO:0000256" key="7">
    <source>
        <dbReference type="SAM" id="MobiDB-lite"/>
    </source>
</evidence>
<protein>
    <recommendedName>
        <fullName evidence="6">SURF1-like protein</fullName>
    </recommendedName>
</protein>
<comment type="similarity">
    <text evidence="2 6">Belongs to the SURF1 family.</text>
</comment>
<evidence type="ECO:0000256" key="6">
    <source>
        <dbReference type="RuleBase" id="RU363076"/>
    </source>
</evidence>
<feature type="compositionally biased region" description="Basic and acidic residues" evidence="7">
    <location>
        <begin position="248"/>
        <end position="261"/>
    </location>
</feature>
<evidence type="ECO:0000313" key="8">
    <source>
        <dbReference type="EMBL" id="GAA3731135.1"/>
    </source>
</evidence>
<dbReference type="Pfam" id="PF02104">
    <property type="entry name" value="SURF1"/>
    <property type="match status" value="1"/>
</dbReference>
<reference evidence="9" key="1">
    <citation type="journal article" date="2019" name="Int. J. Syst. Evol. Microbiol.">
        <title>The Global Catalogue of Microorganisms (GCM) 10K type strain sequencing project: providing services to taxonomists for standard genome sequencing and annotation.</title>
        <authorList>
            <consortium name="The Broad Institute Genomics Platform"/>
            <consortium name="The Broad Institute Genome Sequencing Center for Infectious Disease"/>
            <person name="Wu L."/>
            <person name="Ma J."/>
        </authorList>
    </citation>
    <scope>NUCLEOTIDE SEQUENCE [LARGE SCALE GENOMIC DNA]</scope>
    <source>
        <strain evidence="9">JCM 17137</strain>
    </source>
</reference>
<keyword evidence="3 6" id="KW-0812">Transmembrane</keyword>
<dbReference type="PANTHER" id="PTHR23427:SF2">
    <property type="entry name" value="SURFEIT LOCUS PROTEIN 1"/>
    <property type="match status" value="1"/>
</dbReference>
<dbReference type="RefSeq" id="WP_344967708.1">
    <property type="nucleotide sequence ID" value="NZ_BAABDD010000003.1"/>
</dbReference>
<feature type="transmembrane region" description="Helical" evidence="6">
    <location>
        <begin position="12"/>
        <end position="32"/>
    </location>
</feature>